<proteinExistence type="predicted"/>
<dbReference type="Proteomes" id="UP001311799">
    <property type="component" value="Unassembled WGS sequence"/>
</dbReference>
<feature type="compositionally biased region" description="Low complexity" evidence="2">
    <location>
        <begin position="580"/>
        <end position="589"/>
    </location>
</feature>
<organism evidence="3 4">
    <name type="scientific">Cryptosporidium xiaoi</name>
    <dbReference type="NCBI Taxonomy" id="659607"/>
    <lineage>
        <taxon>Eukaryota</taxon>
        <taxon>Sar</taxon>
        <taxon>Alveolata</taxon>
        <taxon>Apicomplexa</taxon>
        <taxon>Conoidasida</taxon>
        <taxon>Coccidia</taxon>
        <taxon>Eucoccidiorida</taxon>
        <taxon>Eimeriorina</taxon>
        <taxon>Cryptosporidiidae</taxon>
        <taxon>Cryptosporidium</taxon>
    </lineage>
</organism>
<feature type="region of interest" description="Disordered" evidence="2">
    <location>
        <begin position="580"/>
        <end position="609"/>
    </location>
</feature>
<comment type="caution">
    <text evidence="3">The sequence shown here is derived from an EMBL/GenBank/DDBJ whole genome shotgun (WGS) entry which is preliminary data.</text>
</comment>
<feature type="coiled-coil region" evidence="1">
    <location>
        <begin position="1290"/>
        <end position="1321"/>
    </location>
</feature>
<feature type="region of interest" description="Disordered" evidence="2">
    <location>
        <begin position="887"/>
        <end position="908"/>
    </location>
</feature>
<reference evidence="3 4" key="1">
    <citation type="submission" date="2023-10" db="EMBL/GenBank/DDBJ databases">
        <title>Comparative genomics analysis reveals potential genetic determinants of host preference in Cryptosporidium xiaoi.</title>
        <authorList>
            <person name="Xiao L."/>
            <person name="Li J."/>
        </authorList>
    </citation>
    <scope>NUCLEOTIDE SEQUENCE [LARGE SCALE GENOMIC DNA]</scope>
    <source>
        <strain evidence="3 4">52996</strain>
    </source>
</reference>
<protein>
    <recommendedName>
        <fullName evidence="5">MATH and LRR domain-containing protein PFE0570w-like</fullName>
    </recommendedName>
</protein>
<feature type="compositionally biased region" description="Basic residues" evidence="2">
    <location>
        <begin position="600"/>
        <end position="609"/>
    </location>
</feature>
<feature type="compositionally biased region" description="Basic and acidic residues" evidence="2">
    <location>
        <begin position="890"/>
        <end position="899"/>
    </location>
</feature>
<accession>A0AAV9XY78</accession>
<evidence type="ECO:0000256" key="2">
    <source>
        <dbReference type="SAM" id="MobiDB-lite"/>
    </source>
</evidence>
<evidence type="ECO:0000313" key="3">
    <source>
        <dbReference type="EMBL" id="KAK6589469.1"/>
    </source>
</evidence>
<keyword evidence="1" id="KW-0175">Coiled coil</keyword>
<keyword evidence="4" id="KW-1185">Reference proteome</keyword>
<dbReference type="EMBL" id="JAWDEY010000012">
    <property type="protein sequence ID" value="KAK6589469.1"/>
    <property type="molecule type" value="Genomic_DNA"/>
</dbReference>
<sequence>MVWQIELEEKLERVKHSGGLWILIEDVISKILENGANNSTKINKSLINKIFGALNQSFLDNNWSCCNSCLRFVWTLIQNNNLKYSEIEEKNVEILLDVYYEMVLLSKKNQIVELEFATMLRNITGFFMSWVDEYYLLNNKLSFNEAGKNYLNQHVPIFMKDDMMLEKYIFSLFDLFTIIEPKRSNCNGVLEYLFIGHSYILSSRYAAETYTMIQQINIIQKNNVKLDSHKLLDCINRFLYCPDFELQLILGELVWRILKKIELGGFQRKPVDNEYIDFINLFRSSWPEGLIQLRYINGENFDYSFRGLLTPWNKTCNGNGMNIWSLSGIKMNMSILNIKLTTDIDICAFSITFHSDIDEDDYVKLRNATTTDTNIVDNSNNTEKELKPHLSSAEIPYWTIKSVLYSEIESELSINVAFNELLEIKQSWTGLFASNIENVENDKKNEILKISFYIDEEQANHIMGLFRASKIEKIYGMREDETPSRKVSIADSRAISMSQSNLINEQFNVIESVEPSMIDFENIKMSIATTKNFRGENKDYFANDKTPELFQEDKVRRVSFVTSKECIKAEIKLKNNKAINNNENDNVDLPLPKNDDRKDKKNKKIKQKNQKNKADIIIIGLLNEQKKLTQEMVERNNSENKINNTSIDYVNKNSELENKSEINSGESLKKTIDKNININDNRLKNINRKEDNLKSVKTSNYMNKERNDKRLNITNKEIKIDTLDDVVTGKTCDLEEKKNSKVTNKKSDIKNNNDMNKNKMDNNLEGKIVSNKSNKTKKKKIEKGIKSNEKKKNTEIKTIKKAKNGNTESNSEKMSSNMKISEEIDNERELKSNDSKLNFTTEKTMNMFKTKTCKEFVESNDNTFVKIMDIPSLNKLNTRVSCLKRGRIQKKNDEDNEMSKKKKPNENNDLEVEKLNICNINNNDNTIIIKDKNVSNIKKTMLKRKKNKEIEDYREESIDIITPPKFKNNVTNEVLESKIGNDDRSNSNIEITTVNTLNQTTCPTRLNNEKGDDSLVNRNVEKIQGETIVPKEIAVTDNNYPILEECKRLNDLESKKRKYSLDTRSEKLFNKWHDEINGKFDHTKGSNHKLMTPEVVQIKKKYKKKKKSIPKIDEKIMRVHENNNDNIEIPDETENKNQTVNEEINNKIINESIDLESLDICDYGISDYTEKDINDVEIAYENKYSLNSIEKISLDDNNTILYSPDQFDDSITLTNYSSITKLECEKGVTEMLPSELKISNIRLEEKKDLDNMINRFDELNKKLLSRCNKEVENYFTKIKKHIENMWNDKLNKFKERRRELNVKIEKNRINIENEYKNLNDKYIHYLDKLYIEIVNETKKLKGTVNVNESDNINNKCNYISILNMKNELEKGRKLMCNNIEKLKEKKELEKNKYENNSKSSKLNLKQLLKKMISSEE</sequence>
<evidence type="ECO:0008006" key="5">
    <source>
        <dbReference type="Google" id="ProtNLM"/>
    </source>
</evidence>
<evidence type="ECO:0000313" key="4">
    <source>
        <dbReference type="Proteomes" id="UP001311799"/>
    </source>
</evidence>
<gene>
    <name evidence="3" type="ORF">RS030_203204</name>
</gene>
<name>A0AAV9XY78_9CRYT</name>
<evidence type="ECO:0000256" key="1">
    <source>
        <dbReference type="SAM" id="Coils"/>
    </source>
</evidence>
<feature type="coiled-coil region" evidence="1">
    <location>
        <begin position="1365"/>
        <end position="1410"/>
    </location>
</feature>